<protein>
    <submittedName>
        <fullName evidence="4">ADP-ribosylglycohydrolase family protein</fullName>
    </submittedName>
</protein>
<comment type="caution">
    <text evidence="4">The sequence shown here is derived from an EMBL/GenBank/DDBJ whole genome shotgun (WGS) entry which is preliminary data.</text>
</comment>
<keyword evidence="5" id="KW-1185">Reference proteome</keyword>
<gene>
    <name evidence="4" type="ORF">D3P05_05750</name>
</gene>
<dbReference type="OrthoDB" id="9806482at2"/>
<comment type="similarity">
    <text evidence="1">Belongs to the ADP-ribosylglycohydrolase family.</text>
</comment>
<dbReference type="SUPFAM" id="SSF101478">
    <property type="entry name" value="ADP-ribosylglycohydrolase"/>
    <property type="match status" value="1"/>
</dbReference>
<dbReference type="InterPro" id="IPR036705">
    <property type="entry name" value="Ribosyl_crysJ1_sf"/>
</dbReference>
<keyword evidence="3" id="KW-0479">Metal-binding</keyword>
<evidence type="ECO:0000256" key="1">
    <source>
        <dbReference type="ARBA" id="ARBA00010702"/>
    </source>
</evidence>
<name>A0A419A9G2_9RHOB</name>
<feature type="binding site" evidence="3">
    <location>
        <position position="78"/>
    </location>
    <ligand>
        <name>Mg(2+)</name>
        <dbReference type="ChEBI" id="CHEBI:18420"/>
        <label>1</label>
    </ligand>
</feature>
<organism evidence="4 5">
    <name type="scientific">Paracoccus siganidrum</name>
    <dbReference type="NCBI Taxonomy" id="1276757"/>
    <lineage>
        <taxon>Bacteria</taxon>
        <taxon>Pseudomonadati</taxon>
        <taxon>Pseudomonadota</taxon>
        <taxon>Alphaproteobacteria</taxon>
        <taxon>Rhodobacterales</taxon>
        <taxon>Paracoccaceae</taxon>
        <taxon>Paracoccus</taxon>
    </lineage>
</organism>
<dbReference type="Pfam" id="PF03747">
    <property type="entry name" value="ADP_ribosyl_GH"/>
    <property type="match status" value="1"/>
</dbReference>
<accession>A0A419A9G2</accession>
<keyword evidence="3" id="KW-0460">Magnesium</keyword>
<dbReference type="Gene3D" id="1.10.4080.10">
    <property type="entry name" value="ADP-ribosylation/Crystallin J1"/>
    <property type="match status" value="1"/>
</dbReference>
<comment type="cofactor">
    <cofactor evidence="3">
        <name>Mg(2+)</name>
        <dbReference type="ChEBI" id="CHEBI:18420"/>
    </cofactor>
    <text evidence="3">Binds 2 magnesium ions per subunit.</text>
</comment>
<evidence type="ECO:0000256" key="2">
    <source>
        <dbReference type="ARBA" id="ARBA00022801"/>
    </source>
</evidence>
<feature type="binding site" evidence="3">
    <location>
        <position position="79"/>
    </location>
    <ligand>
        <name>Mg(2+)</name>
        <dbReference type="ChEBI" id="CHEBI:18420"/>
        <label>1</label>
    </ligand>
</feature>
<dbReference type="AlphaFoldDB" id="A0A419A9G2"/>
<feature type="binding site" evidence="3">
    <location>
        <position position="277"/>
    </location>
    <ligand>
        <name>Mg(2+)</name>
        <dbReference type="ChEBI" id="CHEBI:18420"/>
        <label>1</label>
    </ligand>
</feature>
<dbReference type="InterPro" id="IPR005502">
    <property type="entry name" value="Ribosyl_crysJ1"/>
</dbReference>
<evidence type="ECO:0000256" key="3">
    <source>
        <dbReference type="PIRSR" id="PIRSR605502-1"/>
    </source>
</evidence>
<feature type="binding site" evidence="3">
    <location>
        <position position="80"/>
    </location>
    <ligand>
        <name>Mg(2+)</name>
        <dbReference type="ChEBI" id="CHEBI:18420"/>
        <label>1</label>
    </ligand>
</feature>
<feature type="binding site" evidence="3">
    <location>
        <position position="278"/>
    </location>
    <ligand>
        <name>Mg(2+)</name>
        <dbReference type="ChEBI" id="CHEBI:18420"/>
        <label>1</label>
    </ligand>
</feature>
<proteinExistence type="inferred from homology"/>
<dbReference type="PANTHER" id="PTHR16222:SF24">
    <property type="entry name" value="ADP-RIBOSYLHYDROLASE ARH3"/>
    <property type="match status" value="1"/>
</dbReference>
<evidence type="ECO:0000313" key="5">
    <source>
        <dbReference type="Proteomes" id="UP000283587"/>
    </source>
</evidence>
<evidence type="ECO:0000313" key="4">
    <source>
        <dbReference type="EMBL" id="RJL19072.1"/>
    </source>
</evidence>
<keyword evidence="2 4" id="KW-0378">Hydrolase</keyword>
<dbReference type="InterPro" id="IPR050792">
    <property type="entry name" value="ADP-ribosylglycohydrolase"/>
</dbReference>
<dbReference type="GO" id="GO:0016787">
    <property type="term" value="F:hydrolase activity"/>
    <property type="evidence" value="ECO:0007669"/>
    <property type="project" value="UniProtKB-KW"/>
</dbReference>
<reference evidence="5" key="1">
    <citation type="submission" date="2018-09" db="EMBL/GenBank/DDBJ databases">
        <title>Paracoccus onubensis nov. sp. a moderate halophilic bacterium isolated from Gruta de las Maravillas (Aracena, Spain).</title>
        <authorList>
            <person name="Jurado V."/>
            <person name="Gutierrez-Patricio S."/>
            <person name="Gonzalez-Pimentel J.L."/>
            <person name="Miller A.Z."/>
            <person name="Laiz L."/>
            <person name="Saiz-Jimenez C."/>
        </authorList>
    </citation>
    <scope>NUCLEOTIDE SEQUENCE [LARGE SCALE GENOMIC DNA]</scope>
    <source>
        <strain evidence="5">DSM 26381</strain>
    </source>
</reference>
<dbReference type="GO" id="GO:0046872">
    <property type="term" value="F:metal ion binding"/>
    <property type="evidence" value="ECO:0007669"/>
    <property type="project" value="UniProtKB-KW"/>
</dbReference>
<dbReference type="Proteomes" id="UP000283587">
    <property type="component" value="Unassembled WGS sequence"/>
</dbReference>
<feature type="binding site" evidence="3">
    <location>
        <position position="275"/>
    </location>
    <ligand>
        <name>Mg(2+)</name>
        <dbReference type="ChEBI" id="CHEBI:18420"/>
        <label>1</label>
    </ligand>
</feature>
<dbReference type="EMBL" id="QZEW01000019">
    <property type="protein sequence ID" value="RJL19072.1"/>
    <property type="molecule type" value="Genomic_DNA"/>
</dbReference>
<dbReference type="PANTHER" id="PTHR16222">
    <property type="entry name" value="ADP-RIBOSYLGLYCOHYDROLASE"/>
    <property type="match status" value="1"/>
</dbReference>
<sequence>MSVLSCAGLLSQLRAQNMNIPSLTHSSGIADRACGALIGLAVGDALGAPVEFRPRGSFSAVSEMRAGGRFRLPAGAWTDDTAMALCLADSLLAAPHLDEADLLDRFCRWAETGENSSTGVAVGIGQITLRNLGHYRRTGHLAAPQPHGRADGNGALMRIAPVAIMHHTSADNASDTAIRQGKTTHHSAPSDAACGFTAHLIAQMIQGVSWTSAISSSLAKVSDEYLRLRIDRRHDEAEPPSTGFVLDTIEAALWAIERTDSFEAALIHAVNLGVDADTVGAVTGQIAGARYGLSSIPARWLELLVQRERIEAVARSLLAKSTSEQDINN</sequence>